<evidence type="ECO:0000256" key="2">
    <source>
        <dbReference type="SAM" id="SignalP"/>
    </source>
</evidence>
<evidence type="ECO:0000313" key="4">
    <source>
        <dbReference type="Proteomes" id="UP001168821"/>
    </source>
</evidence>
<reference evidence="3" key="1">
    <citation type="journal article" date="2023" name="G3 (Bethesda)">
        <title>Whole genome assemblies of Zophobas morio and Tenebrio molitor.</title>
        <authorList>
            <person name="Kaur S."/>
            <person name="Stinson S.A."/>
            <person name="diCenzo G.C."/>
        </authorList>
    </citation>
    <scope>NUCLEOTIDE SEQUENCE</scope>
    <source>
        <strain evidence="3">QUZm001</strain>
    </source>
</reference>
<comment type="caution">
    <text evidence="3">The sequence shown here is derived from an EMBL/GenBank/DDBJ whole genome shotgun (WGS) entry which is preliminary data.</text>
</comment>
<sequence>MHVTRISLIITLAITLCGAFVINNRQILQEKCKLTFRSENRVFLYWHIQDKTDPKGISRHQSKIESFGHYKTVAYNVIPSNNTLHIIINGETEKIFHNVNIDSATLILKTPANETIEISSKEDKACKIVCRPKCIHSEENKENAFGGSPNSNSGNSPVSIGVYLAIFVAAYPLIIY</sequence>
<dbReference type="AlphaFoldDB" id="A0AA38ME77"/>
<accession>A0AA38ME77</accession>
<organism evidence="3 4">
    <name type="scientific">Zophobas morio</name>
    <dbReference type="NCBI Taxonomy" id="2755281"/>
    <lineage>
        <taxon>Eukaryota</taxon>
        <taxon>Metazoa</taxon>
        <taxon>Ecdysozoa</taxon>
        <taxon>Arthropoda</taxon>
        <taxon>Hexapoda</taxon>
        <taxon>Insecta</taxon>
        <taxon>Pterygota</taxon>
        <taxon>Neoptera</taxon>
        <taxon>Endopterygota</taxon>
        <taxon>Coleoptera</taxon>
        <taxon>Polyphaga</taxon>
        <taxon>Cucujiformia</taxon>
        <taxon>Tenebrionidae</taxon>
        <taxon>Zophobas</taxon>
    </lineage>
</organism>
<evidence type="ECO:0000313" key="3">
    <source>
        <dbReference type="EMBL" id="KAJ3652674.1"/>
    </source>
</evidence>
<keyword evidence="1" id="KW-0812">Transmembrane</keyword>
<dbReference type="Proteomes" id="UP001168821">
    <property type="component" value="Unassembled WGS sequence"/>
</dbReference>
<evidence type="ECO:0000256" key="1">
    <source>
        <dbReference type="SAM" id="Phobius"/>
    </source>
</evidence>
<keyword evidence="2" id="KW-0732">Signal</keyword>
<dbReference type="EMBL" id="JALNTZ010000005">
    <property type="protein sequence ID" value="KAJ3652674.1"/>
    <property type="molecule type" value="Genomic_DNA"/>
</dbReference>
<name>A0AA38ME77_9CUCU</name>
<feature type="transmembrane region" description="Helical" evidence="1">
    <location>
        <begin position="158"/>
        <end position="175"/>
    </location>
</feature>
<protein>
    <submittedName>
        <fullName evidence="3">Uncharacterized protein</fullName>
    </submittedName>
</protein>
<keyword evidence="4" id="KW-1185">Reference proteome</keyword>
<feature type="chain" id="PRO_5041450753" evidence="2">
    <location>
        <begin position="20"/>
        <end position="176"/>
    </location>
</feature>
<keyword evidence="1" id="KW-1133">Transmembrane helix</keyword>
<feature type="signal peptide" evidence="2">
    <location>
        <begin position="1"/>
        <end position="19"/>
    </location>
</feature>
<proteinExistence type="predicted"/>
<keyword evidence="1" id="KW-0472">Membrane</keyword>
<gene>
    <name evidence="3" type="ORF">Zmor_018619</name>
</gene>